<feature type="binding site" evidence="9">
    <location>
        <begin position="13"/>
        <end position="19"/>
    </location>
    <ligand>
        <name>GTP</name>
        <dbReference type="ChEBI" id="CHEBI:37565"/>
    </ligand>
</feature>
<dbReference type="CDD" id="cd00066">
    <property type="entry name" value="G-alpha"/>
    <property type="match status" value="1"/>
</dbReference>
<evidence type="ECO:0000256" key="2">
    <source>
        <dbReference type="ARBA" id="ARBA00022723"/>
    </source>
</evidence>
<keyword evidence="4 10" id="KW-0460">Magnesium</keyword>
<dbReference type="GO" id="GO:0001664">
    <property type="term" value="F:G protein-coupled receptor binding"/>
    <property type="evidence" value="ECO:0007669"/>
    <property type="project" value="TreeGrafter"/>
</dbReference>
<dbReference type="AlphaFoldDB" id="A0A0A9Z878"/>
<evidence type="ECO:0000256" key="1">
    <source>
        <dbReference type="ARBA" id="ARBA00022707"/>
    </source>
</evidence>
<keyword evidence="7" id="KW-0807">Transducer</keyword>
<dbReference type="GO" id="GO:0005525">
    <property type="term" value="F:GTP binding"/>
    <property type="evidence" value="ECO:0007669"/>
    <property type="project" value="UniProtKB-KW"/>
</dbReference>
<feature type="binding site" evidence="9">
    <location>
        <begin position="38"/>
        <end position="42"/>
    </location>
    <ligand>
        <name>GTP</name>
        <dbReference type="ChEBI" id="CHEBI:37565"/>
    </ligand>
</feature>
<evidence type="ECO:0000256" key="8">
    <source>
        <dbReference type="ARBA" id="ARBA00023288"/>
    </source>
</evidence>
<dbReference type="PRINTS" id="PR00318">
    <property type="entry name" value="GPROTEINA"/>
</dbReference>
<dbReference type="EMBL" id="GBHO01005574">
    <property type="protein sequence ID" value="JAG38030.1"/>
    <property type="molecule type" value="Transcribed_RNA"/>
</dbReference>
<proteinExistence type="predicted"/>
<gene>
    <name evidence="11" type="primary">goa-1</name>
    <name evidence="11" type="ORF">CM83_98992</name>
</gene>
<keyword evidence="3 9" id="KW-0547">Nucleotide-binding</keyword>
<evidence type="ECO:0000256" key="10">
    <source>
        <dbReference type="PIRSR" id="PIRSR601019-2"/>
    </source>
</evidence>
<dbReference type="GO" id="GO:0005737">
    <property type="term" value="C:cytoplasm"/>
    <property type="evidence" value="ECO:0007669"/>
    <property type="project" value="TreeGrafter"/>
</dbReference>
<evidence type="ECO:0000256" key="6">
    <source>
        <dbReference type="ARBA" id="ARBA00023139"/>
    </source>
</evidence>
<dbReference type="SUPFAM" id="SSF52540">
    <property type="entry name" value="P-loop containing nucleoside triphosphate hydrolases"/>
    <property type="match status" value="1"/>
</dbReference>
<keyword evidence="2 10" id="KW-0479">Metal-binding</keyword>
<dbReference type="InterPro" id="IPR001019">
    <property type="entry name" value="Gprotein_alpha_su"/>
</dbReference>
<keyword evidence="8" id="KW-0449">Lipoprotein</keyword>
<accession>A0A0A9Z878</accession>
<evidence type="ECO:0000256" key="7">
    <source>
        <dbReference type="ARBA" id="ARBA00023224"/>
    </source>
</evidence>
<dbReference type="GO" id="GO:0046872">
    <property type="term" value="F:metal ion binding"/>
    <property type="evidence" value="ECO:0007669"/>
    <property type="project" value="UniProtKB-KW"/>
</dbReference>
<keyword evidence="6" id="KW-0564">Palmitate</keyword>
<keyword evidence="5 9" id="KW-0342">GTP-binding</keyword>
<dbReference type="PROSITE" id="PS51882">
    <property type="entry name" value="G_ALPHA"/>
    <property type="match status" value="1"/>
</dbReference>
<feature type="binding site" evidence="9">
    <location>
        <begin position="107"/>
        <end position="110"/>
    </location>
    <ligand>
        <name>GTP</name>
        <dbReference type="ChEBI" id="CHEBI:37565"/>
    </ligand>
</feature>
<dbReference type="Pfam" id="PF00503">
    <property type="entry name" value="G-alpha"/>
    <property type="match status" value="1"/>
</dbReference>
<feature type="binding site" evidence="10">
    <location>
        <position position="19"/>
    </location>
    <ligand>
        <name>Mg(2+)</name>
        <dbReference type="ChEBI" id="CHEBI:18420"/>
    </ligand>
</feature>
<dbReference type="PANTHER" id="PTHR10218">
    <property type="entry name" value="GTP-BINDING PROTEIN ALPHA SUBUNIT"/>
    <property type="match status" value="1"/>
</dbReference>
<feature type="binding site" evidence="9">
    <location>
        <position position="164"/>
    </location>
    <ligand>
        <name>GTP</name>
        <dbReference type="ChEBI" id="CHEBI:37565"/>
    </ligand>
</feature>
<evidence type="ECO:0000313" key="11">
    <source>
        <dbReference type="EMBL" id="JAG38030.1"/>
    </source>
</evidence>
<evidence type="ECO:0000256" key="3">
    <source>
        <dbReference type="ARBA" id="ARBA00022741"/>
    </source>
</evidence>
<name>A0A0A9Z878_LYGHE</name>
<keyword evidence="1" id="KW-0519">Myristate</keyword>
<protein>
    <submittedName>
        <fullName evidence="11">Guanine nucleotide-binding protein G(O) subunit alpha</fullName>
    </submittedName>
</protein>
<sequence>MRNGYIPTEQDVLRSRVRTTGIVENEFTIESNSFKMFDVGGQRNERKKWIHCFENVTAVIFVAAISEYDQKLYEDESVNRMVEALNLFEEICNSRWFHNTSIILFLNKRDIFNVKIQKTRLSTFFPDFPGPDYDPVAAQEWIREQFEACNKNPSKHIYSHITCATDTTNIAAVFNAVKDIVIRNSLRQAGLLN</sequence>
<evidence type="ECO:0000256" key="9">
    <source>
        <dbReference type="PIRSR" id="PIRSR601019-1"/>
    </source>
</evidence>
<dbReference type="FunFam" id="3.40.50.300:FF:002307">
    <property type="entry name" value="Guanine nucleotide-binding protein G(k) subunit alpha"/>
    <property type="match status" value="1"/>
</dbReference>
<reference evidence="11" key="1">
    <citation type="journal article" date="2014" name="PLoS ONE">
        <title>Transcriptome-Based Identification of ABC Transporters in the Western Tarnished Plant Bug Lygus hesperus.</title>
        <authorList>
            <person name="Hull J.J."/>
            <person name="Chaney K."/>
            <person name="Geib S.M."/>
            <person name="Fabrick J.A."/>
            <person name="Brent C.S."/>
            <person name="Walsh D."/>
            <person name="Lavine L.C."/>
        </authorList>
    </citation>
    <scope>NUCLEOTIDE SEQUENCE</scope>
</reference>
<reference evidence="11" key="2">
    <citation type="submission" date="2014-07" db="EMBL/GenBank/DDBJ databases">
        <authorList>
            <person name="Hull J."/>
        </authorList>
    </citation>
    <scope>NUCLEOTIDE SEQUENCE</scope>
</reference>
<dbReference type="Gene3D" id="3.40.50.300">
    <property type="entry name" value="P-loop containing nucleotide triphosphate hydrolases"/>
    <property type="match status" value="1"/>
</dbReference>
<dbReference type="PANTHER" id="PTHR10218:SF302">
    <property type="entry name" value="GUANINE NUCLEOTIDE-BINDING PROTEIN ALPHA-5 SUBUNIT"/>
    <property type="match status" value="1"/>
</dbReference>
<dbReference type="GO" id="GO:0031683">
    <property type="term" value="F:G-protein beta/gamma-subunit complex binding"/>
    <property type="evidence" value="ECO:0007669"/>
    <property type="project" value="InterPro"/>
</dbReference>
<dbReference type="SUPFAM" id="SSF47895">
    <property type="entry name" value="Transducin (alpha subunit), insertion domain"/>
    <property type="match status" value="1"/>
</dbReference>
<evidence type="ECO:0000256" key="5">
    <source>
        <dbReference type="ARBA" id="ARBA00023134"/>
    </source>
</evidence>
<dbReference type="GO" id="GO:0007188">
    <property type="term" value="P:adenylate cyclase-modulating G protein-coupled receptor signaling pathway"/>
    <property type="evidence" value="ECO:0007669"/>
    <property type="project" value="TreeGrafter"/>
</dbReference>
<dbReference type="GO" id="GO:0003924">
    <property type="term" value="F:GTPase activity"/>
    <property type="evidence" value="ECO:0007669"/>
    <property type="project" value="InterPro"/>
</dbReference>
<dbReference type="InterPro" id="IPR027417">
    <property type="entry name" value="P-loop_NTPase"/>
</dbReference>
<dbReference type="InterPro" id="IPR011025">
    <property type="entry name" value="GproteinA_insert"/>
</dbReference>
<dbReference type="SMART" id="SM00275">
    <property type="entry name" value="G_alpha"/>
    <property type="match status" value="1"/>
</dbReference>
<dbReference type="GO" id="GO:0005834">
    <property type="term" value="C:heterotrimeric G-protein complex"/>
    <property type="evidence" value="ECO:0007669"/>
    <property type="project" value="TreeGrafter"/>
</dbReference>
<evidence type="ECO:0000256" key="4">
    <source>
        <dbReference type="ARBA" id="ARBA00022842"/>
    </source>
</evidence>
<organism evidence="11">
    <name type="scientific">Lygus hesperus</name>
    <name type="common">Western plant bug</name>
    <dbReference type="NCBI Taxonomy" id="30085"/>
    <lineage>
        <taxon>Eukaryota</taxon>
        <taxon>Metazoa</taxon>
        <taxon>Ecdysozoa</taxon>
        <taxon>Arthropoda</taxon>
        <taxon>Hexapoda</taxon>
        <taxon>Insecta</taxon>
        <taxon>Pterygota</taxon>
        <taxon>Neoptera</taxon>
        <taxon>Paraneoptera</taxon>
        <taxon>Hemiptera</taxon>
        <taxon>Heteroptera</taxon>
        <taxon>Panheteroptera</taxon>
        <taxon>Cimicomorpha</taxon>
        <taxon>Miridae</taxon>
        <taxon>Mirini</taxon>
        <taxon>Lygus</taxon>
    </lineage>
</organism>